<comment type="caution">
    <text evidence="9">The sequence shown here is derived from an EMBL/GenBank/DDBJ whole genome shotgun (WGS) entry which is preliminary data.</text>
</comment>
<dbReference type="Proteomes" id="UP001153555">
    <property type="component" value="Unassembled WGS sequence"/>
</dbReference>
<dbReference type="PANTHER" id="PTHR31989">
    <property type="entry name" value="NAC DOMAIN-CONTAINING PROTEIN 82-RELATED"/>
    <property type="match status" value="1"/>
</dbReference>
<evidence type="ECO:0000256" key="6">
    <source>
        <dbReference type="SAM" id="MobiDB-lite"/>
    </source>
</evidence>
<dbReference type="AlphaFoldDB" id="A0A9N7MYM0"/>
<feature type="transmembrane region" description="Helical" evidence="7">
    <location>
        <begin position="118"/>
        <end position="137"/>
    </location>
</feature>
<reference evidence="9" key="1">
    <citation type="submission" date="2019-12" db="EMBL/GenBank/DDBJ databases">
        <authorList>
            <person name="Scholes J."/>
        </authorList>
    </citation>
    <scope>NUCLEOTIDE SEQUENCE</scope>
</reference>
<dbReference type="Gene3D" id="2.170.150.80">
    <property type="entry name" value="NAC domain"/>
    <property type="match status" value="1"/>
</dbReference>
<name>A0A9N7MYM0_STRHE</name>
<evidence type="ECO:0000313" key="10">
    <source>
        <dbReference type="Proteomes" id="UP001153555"/>
    </source>
</evidence>
<keyword evidence="10" id="KW-1185">Reference proteome</keyword>
<evidence type="ECO:0000256" key="3">
    <source>
        <dbReference type="ARBA" id="ARBA00023125"/>
    </source>
</evidence>
<keyword evidence="3" id="KW-0238">DNA-binding</keyword>
<evidence type="ECO:0000256" key="5">
    <source>
        <dbReference type="ARBA" id="ARBA00023242"/>
    </source>
</evidence>
<evidence type="ECO:0000256" key="2">
    <source>
        <dbReference type="ARBA" id="ARBA00023015"/>
    </source>
</evidence>
<dbReference type="PROSITE" id="PS51005">
    <property type="entry name" value="NAC"/>
    <property type="match status" value="1"/>
</dbReference>
<evidence type="ECO:0000313" key="9">
    <source>
        <dbReference type="EMBL" id="CAA0822220.1"/>
    </source>
</evidence>
<feature type="compositionally biased region" description="Basic and acidic residues" evidence="6">
    <location>
        <begin position="1"/>
        <end position="12"/>
    </location>
</feature>
<evidence type="ECO:0000256" key="4">
    <source>
        <dbReference type="ARBA" id="ARBA00023163"/>
    </source>
</evidence>
<accession>A0A9N7MYM0</accession>
<keyword evidence="5" id="KW-0539">Nucleus</keyword>
<feature type="compositionally biased region" description="Polar residues" evidence="6">
    <location>
        <begin position="33"/>
        <end position="46"/>
    </location>
</feature>
<feature type="domain" description="NAC" evidence="8">
    <location>
        <begin position="112"/>
        <end position="262"/>
    </location>
</feature>
<evidence type="ECO:0000256" key="7">
    <source>
        <dbReference type="SAM" id="Phobius"/>
    </source>
</evidence>
<dbReference type="SUPFAM" id="SSF101941">
    <property type="entry name" value="NAC domain"/>
    <property type="match status" value="1"/>
</dbReference>
<keyword evidence="7" id="KW-0812">Transmembrane</keyword>
<organism evidence="9 10">
    <name type="scientific">Striga hermonthica</name>
    <name type="common">Purple witchweed</name>
    <name type="synonym">Buchnera hermonthica</name>
    <dbReference type="NCBI Taxonomy" id="68872"/>
    <lineage>
        <taxon>Eukaryota</taxon>
        <taxon>Viridiplantae</taxon>
        <taxon>Streptophyta</taxon>
        <taxon>Embryophyta</taxon>
        <taxon>Tracheophyta</taxon>
        <taxon>Spermatophyta</taxon>
        <taxon>Magnoliopsida</taxon>
        <taxon>eudicotyledons</taxon>
        <taxon>Gunneridae</taxon>
        <taxon>Pentapetalae</taxon>
        <taxon>asterids</taxon>
        <taxon>lamiids</taxon>
        <taxon>Lamiales</taxon>
        <taxon>Orobanchaceae</taxon>
        <taxon>Buchnereae</taxon>
        <taxon>Striga</taxon>
    </lineage>
</organism>
<dbReference type="GO" id="GO:0006355">
    <property type="term" value="P:regulation of DNA-templated transcription"/>
    <property type="evidence" value="ECO:0007669"/>
    <property type="project" value="InterPro"/>
</dbReference>
<dbReference type="EMBL" id="CACSLK010023121">
    <property type="protein sequence ID" value="CAA0822220.1"/>
    <property type="molecule type" value="Genomic_DNA"/>
</dbReference>
<feature type="region of interest" description="Disordered" evidence="6">
    <location>
        <begin position="81"/>
        <end position="107"/>
    </location>
</feature>
<protein>
    <submittedName>
        <fullName evidence="9">NAC domain containing protein 103</fullName>
    </submittedName>
</protein>
<evidence type="ECO:0000256" key="1">
    <source>
        <dbReference type="ARBA" id="ARBA00004123"/>
    </source>
</evidence>
<dbReference type="GO" id="GO:0005634">
    <property type="term" value="C:nucleus"/>
    <property type="evidence" value="ECO:0007669"/>
    <property type="project" value="UniProtKB-SubCell"/>
</dbReference>
<dbReference type="GO" id="GO:0003677">
    <property type="term" value="F:DNA binding"/>
    <property type="evidence" value="ECO:0007669"/>
    <property type="project" value="UniProtKB-KW"/>
</dbReference>
<dbReference type="InterPro" id="IPR036093">
    <property type="entry name" value="NAC_dom_sf"/>
</dbReference>
<sequence>MKKETLEQGEKNSRRRRSLEQTQFSLVLFGHGTHSSSRLTPPSVRNKTPAGSPPEVRRLASLRVAFLLHIPFVNIVPTLIRKPDSPRTRPRQNANEIKDGTPKKQKQCNCKHSCCLKLYFGTTGVIGIIVVMASTSLPPRFRFHPTDEELILYYLKRKLMDQSCLKSKDLTWYFFCPREKYPSGSRVKRAAEKGYWKTSGKDRAVHHKDKKVGTIKSLVFHLGHAPKGERTNWVLHEYQILNEQLAAAGIQDTYVLCKIFQKNGPGPKHGAQYGAPFNESDWSDDDMDDFALGGPSTTQYLIEDQMCPPVTSSFPSQLTNEDLVELLTPLTDDDMLIFNEYGQQLEMNDTSESHELLSPLSCLESSENVQSSTNEIFEDILASSPCGE</sequence>
<dbReference type="Pfam" id="PF02365">
    <property type="entry name" value="NAM"/>
    <property type="match status" value="1"/>
</dbReference>
<feature type="region of interest" description="Disordered" evidence="6">
    <location>
        <begin position="1"/>
        <end position="54"/>
    </location>
</feature>
<comment type="subcellular location">
    <subcellularLocation>
        <location evidence="1">Nucleus</location>
    </subcellularLocation>
</comment>
<keyword evidence="7" id="KW-0472">Membrane</keyword>
<keyword evidence="7" id="KW-1133">Transmembrane helix</keyword>
<keyword evidence="4" id="KW-0804">Transcription</keyword>
<keyword evidence="2" id="KW-0805">Transcription regulation</keyword>
<gene>
    <name evidence="9" type="ORF">SHERM_19730</name>
</gene>
<dbReference type="OrthoDB" id="1882472at2759"/>
<dbReference type="InterPro" id="IPR003441">
    <property type="entry name" value="NAC-dom"/>
</dbReference>
<proteinExistence type="predicted"/>
<evidence type="ECO:0000259" key="8">
    <source>
        <dbReference type="PROSITE" id="PS51005"/>
    </source>
</evidence>